<organism evidence="1 2">
    <name type="scientific">Pararobbsia alpina</name>
    <dbReference type="NCBI Taxonomy" id="621374"/>
    <lineage>
        <taxon>Bacteria</taxon>
        <taxon>Pseudomonadati</taxon>
        <taxon>Pseudomonadota</taxon>
        <taxon>Betaproteobacteria</taxon>
        <taxon>Burkholderiales</taxon>
        <taxon>Burkholderiaceae</taxon>
        <taxon>Pararobbsia</taxon>
    </lineage>
</organism>
<gene>
    <name evidence="1" type="ORF">LMG28138_01816</name>
</gene>
<reference evidence="1 2" key="1">
    <citation type="submission" date="2020-04" db="EMBL/GenBank/DDBJ databases">
        <authorList>
            <person name="De Canck E."/>
        </authorList>
    </citation>
    <scope>NUCLEOTIDE SEQUENCE [LARGE SCALE GENOMIC DNA]</scope>
    <source>
        <strain evidence="1 2">LMG 28138</strain>
    </source>
</reference>
<protein>
    <submittedName>
        <fullName evidence="1">Uncharacterized protein</fullName>
    </submittedName>
</protein>
<accession>A0A6S7BCU3</accession>
<dbReference type="AlphaFoldDB" id="A0A6S7BCU3"/>
<evidence type="ECO:0000313" key="1">
    <source>
        <dbReference type="EMBL" id="CAB3784469.1"/>
    </source>
</evidence>
<sequence>MSPLKRLVLAAVQNGSEWCAVTLSEEIGCSVSGAGNAAMSLLTEGYLKISRTVKARQGSPAKNFYKWTGKPLDWRTEEVKREQAKPRYRTPQADVYPALWAAVNQMVAKGRGIQS</sequence>
<dbReference type="EMBL" id="CADIKM010000006">
    <property type="protein sequence ID" value="CAB3784469.1"/>
    <property type="molecule type" value="Genomic_DNA"/>
</dbReference>
<name>A0A6S7BCU3_9BURK</name>
<evidence type="ECO:0000313" key="2">
    <source>
        <dbReference type="Proteomes" id="UP000494115"/>
    </source>
</evidence>
<proteinExistence type="predicted"/>
<dbReference type="Proteomes" id="UP000494115">
    <property type="component" value="Unassembled WGS sequence"/>
</dbReference>
<dbReference type="RefSeq" id="WP_175104421.1">
    <property type="nucleotide sequence ID" value="NZ_CADIKM010000006.1"/>
</dbReference>
<keyword evidence="2" id="KW-1185">Reference proteome</keyword>